<reference evidence="9 10" key="1">
    <citation type="submission" date="2019-08" db="EMBL/GenBank/DDBJ databases">
        <title>Amphibian skin-associated Pigmentiphaga: genome sequence and occurrence across geography and hosts.</title>
        <authorList>
            <person name="Bletz M.C."/>
            <person name="Bunk B."/>
            <person name="Sproeer C."/>
            <person name="Biwer P."/>
            <person name="Reiter S."/>
            <person name="Rabemananjara F.C.E."/>
            <person name="Schulz S."/>
            <person name="Overmann J."/>
            <person name="Vences M."/>
        </authorList>
    </citation>
    <scope>NUCLEOTIDE SEQUENCE [LARGE SCALE GENOMIC DNA]</scope>
    <source>
        <strain evidence="9 10">Mada1488</strain>
    </source>
</reference>
<feature type="transmembrane region" description="Helical" evidence="8">
    <location>
        <begin position="195"/>
        <end position="220"/>
    </location>
</feature>
<feature type="transmembrane region" description="Helical" evidence="8">
    <location>
        <begin position="119"/>
        <end position="139"/>
    </location>
</feature>
<feature type="transmembrane region" description="Helical" evidence="8">
    <location>
        <begin position="65"/>
        <end position="82"/>
    </location>
</feature>
<dbReference type="GO" id="GO:0033214">
    <property type="term" value="P:siderophore-iron import into cell"/>
    <property type="evidence" value="ECO:0007669"/>
    <property type="project" value="TreeGrafter"/>
</dbReference>
<evidence type="ECO:0000313" key="9">
    <source>
        <dbReference type="EMBL" id="QEI09429.1"/>
    </source>
</evidence>
<evidence type="ECO:0000256" key="3">
    <source>
        <dbReference type="ARBA" id="ARBA00022448"/>
    </source>
</evidence>
<dbReference type="SUPFAM" id="SSF81345">
    <property type="entry name" value="ABC transporter involved in vitamin B12 uptake, BtuC"/>
    <property type="match status" value="1"/>
</dbReference>
<dbReference type="Proteomes" id="UP000325161">
    <property type="component" value="Chromosome"/>
</dbReference>
<sequence>MNRPARLAPAAWLLLAGVLWLVIALVSLSTGPLRIAPRTVIDALLHHDPSVAEHVVVTTTRLSRLMIATLVGAALAVAGALMQAMTRNPLASPGLFGVNAGAVLAIVLVSLYVALSPAALITGAAFAGAALAGAAVHLLGNARHAGPTRLVLAGAAITALCVAITQAILIVDQESLDNILFWLAGSTSARDMRDVLGLVPVLILGLIGALLLAPHLDVLAAGDQVAAGLGQRMGRIKAATGLAVVCLAGAAVSMAGSIGFIGLIVPHLARRLVSPRHGWLLPACALFGAVLLVAADVLARATGSIQELPIGVLTTIVGVPVFIVMLRRGQHGRG</sequence>
<evidence type="ECO:0000256" key="7">
    <source>
        <dbReference type="ARBA" id="ARBA00023136"/>
    </source>
</evidence>
<feature type="transmembrane region" description="Helical" evidence="8">
    <location>
        <begin position="151"/>
        <end position="171"/>
    </location>
</feature>
<dbReference type="InterPro" id="IPR000522">
    <property type="entry name" value="ABC_transptr_permease_BtuC"/>
</dbReference>
<keyword evidence="3" id="KW-0813">Transport</keyword>
<dbReference type="GO" id="GO:0005886">
    <property type="term" value="C:plasma membrane"/>
    <property type="evidence" value="ECO:0007669"/>
    <property type="project" value="UniProtKB-SubCell"/>
</dbReference>
<protein>
    <submittedName>
        <fullName evidence="9">Iron ABC transporter permease</fullName>
    </submittedName>
</protein>
<dbReference type="InterPro" id="IPR037294">
    <property type="entry name" value="ABC_BtuC-like"/>
</dbReference>
<dbReference type="AlphaFoldDB" id="A0A5C0B3G2"/>
<dbReference type="PANTHER" id="PTHR30472">
    <property type="entry name" value="FERRIC ENTEROBACTIN TRANSPORT SYSTEM PERMEASE PROTEIN"/>
    <property type="match status" value="1"/>
</dbReference>
<evidence type="ECO:0000313" key="10">
    <source>
        <dbReference type="Proteomes" id="UP000325161"/>
    </source>
</evidence>
<dbReference type="GO" id="GO:0022857">
    <property type="term" value="F:transmembrane transporter activity"/>
    <property type="evidence" value="ECO:0007669"/>
    <property type="project" value="InterPro"/>
</dbReference>
<keyword evidence="6 8" id="KW-1133">Transmembrane helix</keyword>
<feature type="transmembrane region" description="Helical" evidence="8">
    <location>
        <begin position="241"/>
        <end position="265"/>
    </location>
</feature>
<name>A0A5C0B3G2_9BURK</name>
<keyword evidence="4" id="KW-1003">Cell membrane</keyword>
<gene>
    <name evidence="9" type="ORF">FXN63_18970</name>
</gene>
<dbReference type="Pfam" id="PF01032">
    <property type="entry name" value="FecCD"/>
    <property type="match status" value="1"/>
</dbReference>
<evidence type="ECO:0000256" key="4">
    <source>
        <dbReference type="ARBA" id="ARBA00022475"/>
    </source>
</evidence>
<feature type="transmembrane region" description="Helical" evidence="8">
    <location>
        <begin position="94"/>
        <end position="113"/>
    </location>
</feature>
<evidence type="ECO:0000256" key="6">
    <source>
        <dbReference type="ARBA" id="ARBA00022989"/>
    </source>
</evidence>
<evidence type="ECO:0000256" key="1">
    <source>
        <dbReference type="ARBA" id="ARBA00004651"/>
    </source>
</evidence>
<dbReference type="CDD" id="cd06550">
    <property type="entry name" value="TM_ABC_iron-siderophores_like"/>
    <property type="match status" value="1"/>
</dbReference>
<keyword evidence="5 8" id="KW-0812">Transmembrane</keyword>
<dbReference type="FunFam" id="1.10.3470.10:FF:000001">
    <property type="entry name" value="Vitamin B12 ABC transporter permease BtuC"/>
    <property type="match status" value="1"/>
</dbReference>
<dbReference type="KEGG" id="pacr:FXN63_18970"/>
<comment type="similarity">
    <text evidence="2">Belongs to the binding-protein-dependent transport system permease family. FecCD subfamily.</text>
</comment>
<feature type="transmembrane region" description="Helical" evidence="8">
    <location>
        <begin position="277"/>
        <end position="299"/>
    </location>
</feature>
<evidence type="ECO:0000256" key="2">
    <source>
        <dbReference type="ARBA" id="ARBA00007935"/>
    </source>
</evidence>
<keyword evidence="10" id="KW-1185">Reference proteome</keyword>
<dbReference type="OrthoDB" id="9811975at2"/>
<feature type="transmembrane region" description="Helical" evidence="8">
    <location>
        <begin position="308"/>
        <end position="326"/>
    </location>
</feature>
<evidence type="ECO:0000256" key="5">
    <source>
        <dbReference type="ARBA" id="ARBA00022692"/>
    </source>
</evidence>
<accession>A0A5C0B3G2</accession>
<comment type="subcellular location">
    <subcellularLocation>
        <location evidence="1">Cell membrane</location>
        <topology evidence="1">Multi-pass membrane protein</topology>
    </subcellularLocation>
</comment>
<dbReference type="EMBL" id="CP043046">
    <property type="protein sequence ID" value="QEI09429.1"/>
    <property type="molecule type" value="Genomic_DNA"/>
</dbReference>
<proteinExistence type="inferred from homology"/>
<dbReference type="PANTHER" id="PTHR30472:SF1">
    <property type="entry name" value="FE(3+) DICITRATE TRANSPORT SYSTEM PERMEASE PROTEIN FECC-RELATED"/>
    <property type="match status" value="1"/>
</dbReference>
<dbReference type="Gene3D" id="1.10.3470.10">
    <property type="entry name" value="ABC transporter involved in vitamin B12 uptake, BtuC"/>
    <property type="match status" value="1"/>
</dbReference>
<keyword evidence="7 8" id="KW-0472">Membrane</keyword>
<organism evidence="9 10">
    <name type="scientific">Pigmentiphaga aceris</name>
    <dbReference type="NCBI Taxonomy" id="1940612"/>
    <lineage>
        <taxon>Bacteria</taxon>
        <taxon>Pseudomonadati</taxon>
        <taxon>Pseudomonadota</taxon>
        <taxon>Betaproteobacteria</taxon>
        <taxon>Burkholderiales</taxon>
        <taxon>Alcaligenaceae</taxon>
        <taxon>Pigmentiphaga</taxon>
    </lineage>
</organism>
<evidence type="ECO:0000256" key="8">
    <source>
        <dbReference type="SAM" id="Phobius"/>
    </source>
</evidence>